<evidence type="ECO:0000313" key="1">
    <source>
        <dbReference type="EMBL" id="KAE8385421.1"/>
    </source>
</evidence>
<dbReference type="InterPro" id="IPR052400">
    <property type="entry name" value="Zn2-C6_fungal_TF"/>
</dbReference>
<sequence>MKCDLYVERAHSGETTARFLCPRAPFSSRRKIGYKAPRRAQQADDTSLRVLRSVYGNDYSSRPGRKGEGREDVFHPLEFNAPESWTNLASSGPSTPNTSDMRLLQHFLMHTSGKMSFHPKRKLVWQRVIPDLALKEEYLMHLLLALAGAHSMLQTCVQPGEYENTDFRHSDKAGPHDFHPVTEQDCPVPIDVQGDLEDAAVTSWPHLLSKEFVFSLQSGINAGLGEALSYTILAHFYLTFVLFEDLWYFEGAFEKEIVKINSLGEDLQNAQLHSLMSFPMGVIAEQQHLL</sequence>
<dbReference type="PANTHER" id="PTHR47657:SF10">
    <property type="entry name" value="ZN(II)2CYS6 TRANSCRIPTION FACTOR (EUROFUNG)"/>
    <property type="match status" value="1"/>
</dbReference>
<dbReference type="Proteomes" id="UP000326877">
    <property type="component" value="Unassembled WGS sequence"/>
</dbReference>
<dbReference type="EMBL" id="ML735336">
    <property type="protein sequence ID" value="KAE8385421.1"/>
    <property type="molecule type" value="Genomic_DNA"/>
</dbReference>
<dbReference type="GO" id="GO:0000981">
    <property type="term" value="F:DNA-binding transcription factor activity, RNA polymerase II-specific"/>
    <property type="evidence" value="ECO:0007669"/>
    <property type="project" value="TreeGrafter"/>
</dbReference>
<dbReference type="InterPro" id="IPR021858">
    <property type="entry name" value="Fun_TF"/>
</dbReference>
<organism evidence="1">
    <name type="scientific">Petromyces alliaceus</name>
    <name type="common">Aspergillus alliaceus</name>
    <dbReference type="NCBI Taxonomy" id="209559"/>
    <lineage>
        <taxon>Eukaryota</taxon>
        <taxon>Fungi</taxon>
        <taxon>Dikarya</taxon>
        <taxon>Ascomycota</taxon>
        <taxon>Pezizomycotina</taxon>
        <taxon>Eurotiomycetes</taxon>
        <taxon>Eurotiomycetidae</taxon>
        <taxon>Eurotiales</taxon>
        <taxon>Aspergillaceae</taxon>
        <taxon>Aspergillus</taxon>
        <taxon>Aspergillus subgen. Circumdati</taxon>
    </lineage>
</organism>
<dbReference type="AlphaFoldDB" id="A0A5N7BUA7"/>
<accession>A0A5N7BUA7</accession>
<reference evidence="1" key="1">
    <citation type="submission" date="2019-04" db="EMBL/GenBank/DDBJ databases">
        <title>Friends and foes A comparative genomics studyof 23 Aspergillus species from section Flavi.</title>
        <authorList>
            <consortium name="DOE Joint Genome Institute"/>
            <person name="Kjaerbolling I."/>
            <person name="Vesth T."/>
            <person name="Frisvad J.C."/>
            <person name="Nybo J.L."/>
            <person name="Theobald S."/>
            <person name="Kildgaard S."/>
            <person name="Isbrandt T."/>
            <person name="Kuo A."/>
            <person name="Sato A."/>
            <person name="Lyhne E.K."/>
            <person name="Kogle M.E."/>
            <person name="Wiebenga A."/>
            <person name="Kun R.S."/>
            <person name="Lubbers R.J."/>
            <person name="Makela M.R."/>
            <person name="Barry K."/>
            <person name="Chovatia M."/>
            <person name="Clum A."/>
            <person name="Daum C."/>
            <person name="Haridas S."/>
            <person name="He G."/>
            <person name="LaButti K."/>
            <person name="Lipzen A."/>
            <person name="Mondo S."/>
            <person name="Riley R."/>
            <person name="Salamov A."/>
            <person name="Simmons B.A."/>
            <person name="Magnuson J.K."/>
            <person name="Henrissat B."/>
            <person name="Mortensen U.H."/>
            <person name="Larsen T.O."/>
            <person name="Devries R.P."/>
            <person name="Grigoriev I.V."/>
            <person name="Machida M."/>
            <person name="Baker S.E."/>
            <person name="Andersen M.R."/>
        </authorList>
    </citation>
    <scope>NUCLEOTIDE SEQUENCE [LARGE SCALE GENOMIC DNA]</scope>
    <source>
        <strain evidence="1">IBT 14317</strain>
    </source>
</reference>
<proteinExistence type="predicted"/>
<protein>
    <submittedName>
        <fullName evidence="1">Uncharacterized protein</fullName>
    </submittedName>
</protein>
<dbReference type="PANTHER" id="PTHR47657">
    <property type="entry name" value="STEROL REGULATORY ELEMENT-BINDING PROTEIN ECM22"/>
    <property type="match status" value="1"/>
</dbReference>
<name>A0A5N7BUA7_PETAA</name>
<dbReference type="Pfam" id="PF11951">
    <property type="entry name" value="Fungal_trans_2"/>
    <property type="match status" value="1"/>
</dbReference>
<gene>
    <name evidence="1" type="ORF">BDV23DRAFT_188296</name>
</gene>